<evidence type="ECO:0000313" key="1">
    <source>
        <dbReference type="EMBL" id="BBD09122.1"/>
    </source>
</evidence>
<organism evidence="1 2">
    <name type="scientific">Desulfovibrio ferrophilus</name>
    <dbReference type="NCBI Taxonomy" id="241368"/>
    <lineage>
        <taxon>Bacteria</taxon>
        <taxon>Pseudomonadati</taxon>
        <taxon>Thermodesulfobacteriota</taxon>
        <taxon>Desulfovibrionia</taxon>
        <taxon>Desulfovibrionales</taxon>
        <taxon>Desulfovibrionaceae</taxon>
        <taxon>Desulfovibrio</taxon>
    </lineage>
</organism>
<protein>
    <submittedName>
        <fullName evidence="1">Uncharacterized protein</fullName>
    </submittedName>
</protein>
<sequence length="75" mass="8275">MGFRGSNVQIISSRPESSRAYEEIRKPFFFGFSVCVRYVSAGAKEGRAGAHELGKVKPFHAVHEKETTSKACKAI</sequence>
<keyword evidence="2" id="KW-1185">Reference proteome</keyword>
<dbReference type="Proteomes" id="UP000269883">
    <property type="component" value="Chromosome"/>
</dbReference>
<reference evidence="1 2" key="1">
    <citation type="journal article" date="2018" name="Sci. Adv.">
        <title>Multi-heme cytochromes provide a pathway for survival in energy-limited environments.</title>
        <authorList>
            <person name="Deng X."/>
            <person name="Dohmae N."/>
            <person name="Nealson K.H."/>
            <person name="Hashimoto K."/>
            <person name="Okamoto A."/>
        </authorList>
    </citation>
    <scope>NUCLEOTIDE SEQUENCE [LARGE SCALE GENOMIC DNA]</scope>
    <source>
        <strain evidence="1 2">IS5</strain>
    </source>
</reference>
<accession>A0A2Z6B0U0</accession>
<evidence type="ECO:0000313" key="2">
    <source>
        <dbReference type="Proteomes" id="UP000269883"/>
    </source>
</evidence>
<dbReference type="EMBL" id="AP017378">
    <property type="protein sequence ID" value="BBD09122.1"/>
    <property type="molecule type" value="Genomic_DNA"/>
</dbReference>
<dbReference type="AlphaFoldDB" id="A0A2Z6B0U0"/>
<name>A0A2Z6B0U0_9BACT</name>
<proteinExistence type="predicted"/>
<dbReference type="KEGG" id="dfl:DFE_2396"/>
<gene>
    <name evidence="1" type="ORF">DFE_2396</name>
</gene>